<gene>
    <name evidence="15" type="ORF">MCU_01250</name>
</gene>
<keyword evidence="8" id="KW-0653">Protein transport</keyword>
<feature type="domain" description="Trimeric autotransporter adhesin YadA-like stalk" evidence="14">
    <location>
        <begin position="367"/>
        <end position="399"/>
    </location>
</feature>
<keyword evidence="10" id="KW-0998">Cell outer membrane</keyword>
<keyword evidence="6" id="KW-0812">Transmembrane</keyword>
<evidence type="ECO:0000259" key="12">
    <source>
        <dbReference type="Pfam" id="PF03895"/>
    </source>
</evidence>
<dbReference type="SUPFAM" id="SSF54523">
    <property type="entry name" value="Pili subunits"/>
    <property type="match status" value="1"/>
</dbReference>
<organism evidence="15 16">
    <name type="scientific">Bartonella elizabethae Re6043vi</name>
    <dbReference type="NCBI Taxonomy" id="1094554"/>
    <lineage>
        <taxon>Bacteria</taxon>
        <taxon>Pseudomonadati</taxon>
        <taxon>Pseudomonadota</taxon>
        <taxon>Alphaproteobacteria</taxon>
        <taxon>Hyphomicrobiales</taxon>
        <taxon>Bartonellaceae</taxon>
        <taxon>Bartonella</taxon>
    </lineage>
</organism>
<protein>
    <recommendedName>
        <fullName evidence="17">Surface protein/Bartonella adhesin</fullName>
    </recommendedName>
</protein>
<dbReference type="Pfam" id="PF03895">
    <property type="entry name" value="YadA_anchor"/>
    <property type="match status" value="1"/>
</dbReference>
<dbReference type="InterPro" id="IPR008635">
    <property type="entry name" value="Coiled_stalk_dom"/>
</dbReference>
<dbReference type="InterPro" id="IPR008640">
    <property type="entry name" value="Adhesin_Head_dom"/>
</dbReference>
<dbReference type="InterPro" id="IPR045584">
    <property type="entry name" value="Pilin-like"/>
</dbReference>
<dbReference type="EMBL" id="AILW01000005">
    <property type="protein sequence ID" value="EJF83264.1"/>
    <property type="molecule type" value="Genomic_DNA"/>
</dbReference>
<evidence type="ECO:0000256" key="1">
    <source>
        <dbReference type="ARBA" id="ARBA00004241"/>
    </source>
</evidence>
<dbReference type="InterPro" id="IPR011049">
    <property type="entry name" value="Serralysin-like_metalloprot_C"/>
</dbReference>
<evidence type="ECO:0000256" key="3">
    <source>
        <dbReference type="ARBA" id="ARBA00005848"/>
    </source>
</evidence>
<feature type="domain" description="Trimeric autotransporter adhesin YadA-like stalk" evidence="14">
    <location>
        <begin position="927"/>
        <end position="967"/>
    </location>
</feature>
<feature type="domain" description="Trimeric autotransporter adhesin YadA-like stalk" evidence="14">
    <location>
        <begin position="863"/>
        <end position="891"/>
    </location>
</feature>
<comment type="similarity">
    <text evidence="3">Belongs to the autotransporter-2 (AT-2) (TC 1.B.40) family.</text>
</comment>
<feature type="domain" description="Trimeric autotransporter adhesin YadA-like head" evidence="13">
    <location>
        <begin position="288"/>
        <end position="314"/>
    </location>
</feature>
<dbReference type="SUPFAM" id="SSF101967">
    <property type="entry name" value="Adhesin YadA, collagen-binding domain"/>
    <property type="match status" value="7"/>
</dbReference>
<feature type="domain" description="Trimeric autotransporter adhesin YadA-like stalk" evidence="14">
    <location>
        <begin position="1630"/>
        <end position="1657"/>
    </location>
</feature>
<keyword evidence="4" id="KW-0813">Transport</keyword>
<dbReference type="RefSeq" id="WP_005774492.1">
    <property type="nucleotide sequence ID" value="NZ_JH725140.1"/>
</dbReference>
<dbReference type="Gene3D" id="6.10.250.2040">
    <property type="match status" value="2"/>
</dbReference>
<feature type="domain" description="Trimeric autotransporter adhesin YadA-like head" evidence="13">
    <location>
        <begin position="237"/>
        <end position="257"/>
    </location>
</feature>
<dbReference type="Gene3D" id="3.30.1300.30">
    <property type="entry name" value="GSPII I/J protein-like"/>
    <property type="match status" value="1"/>
</dbReference>
<comment type="subcellular location">
    <subcellularLocation>
        <location evidence="2">Cell outer membrane</location>
    </subcellularLocation>
    <subcellularLocation>
        <location evidence="1">Cell surface</location>
    </subcellularLocation>
</comment>
<evidence type="ECO:0000313" key="15">
    <source>
        <dbReference type="EMBL" id="EJF83264.1"/>
    </source>
</evidence>
<accession>A0ABP2QMW2</accession>
<keyword evidence="7 11" id="KW-0732">Signal</keyword>
<evidence type="ECO:0000256" key="8">
    <source>
        <dbReference type="ARBA" id="ARBA00022927"/>
    </source>
</evidence>
<evidence type="ECO:0000256" key="5">
    <source>
        <dbReference type="ARBA" id="ARBA00022452"/>
    </source>
</evidence>
<evidence type="ECO:0000256" key="10">
    <source>
        <dbReference type="ARBA" id="ARBA00023237"/>
    </source>
</evidence>
<keyword evidence="5" id="KW-1134">Transmembrane beta strand</keyword>
<feature type="signal peptide" evidence="11">
    <location>
        <begin position="1"/>
        <end position="32"/>
    </location>
</feature>
<feature type="domain" description="Trimeric autotransporter adhesin YadA-like stalk" evidence="14">
    <location>
        <begin position="1406"/>
        <end position="1438"/>
    </location>
</feature>
<evidence type="ECO:0000256" key="6">
    <source>
        <dbReference type="ARBA" id="ARBA00022692"/>
    </source>
</evidence>
<dbReference type="Gene3D" id="6.10.250.2120">
    <property type="match status" value="1"/>
</dbReference>
<dbReference type="Proteomes" id="UP000008942">
    <property type="component" value="Unassembled WGS sequence"/>
</dbReference>
<proteinExistence type="inferred from homology"/>
<dbReference type="NCBIfam" id="NF033870">
    <property type="entry name" value="VOMP_auto_Cterm"/>
    <property type="match status" value="1"/>
</dbReference>
<feature type="domain" description="Trimeric autotransporter adhesin YadA-like head" evidence="13">
    <location>
        <begin position="206"/>
        <end position="229"/>
    </location>
</feature>
<comment type="caution">
    <text evidence="15">The sequence shown here is derived from an EMBL/GenBank/DDBJ whole genome shotgun (WGS) entry which is preliminary data.</text>
</comment>
<evidence type="ECO:0000256" key="4">
    <source>
        <dbReference type="ARBA" id="ARBA00022448"/>
    </source>
</evidence>
<feature type="domain" description="Trimeric autotransporter adhesin YadA-like stalk" evidence="14">
    <location>
        <begin position="1234"/>
        <end position="1269"/>
    </location>
</feature>
<feature type="domain" description="Trimeric autotransporter adhesin YadA-like C-terminal membrane anchor" evidence="12">
    <location>
        <begin position="1728"/>
        <end position="1783"/>
    </location>
</feature>
<dbReference type="Gene3D" id="2.20.70.140">
    <property type="match status" value="4"/>
</dbReference>
<name>A0ABP2QMW2_BAREL</name>
<dbReference type="InterPro" id="IPR005594">
    <property type="entry name" value="YadA_C"/>
</dbReference>
<evidence type="ECO:0000259" key="13">
    <source>
        <dbReference type="Pfam" id="PF05658"/>
    </source>
</evidence>
<dbReference type="Pfam" id="PF05658">
    <property type="entry name" value="YadA_head"/>
    <property type="match status" value="3"/>
</dbReference>
<reference evidence="15 16" key="1">
    <citation type="submission" date="2012-03" db="EMBL/GenBank/DDBJ databases">
        <title>The Genome Sequence of Bartonella elizabethae Re6043vi.</title>
        <authorList>
            <consortium name="The Broad Institute Genome Sequencing Platform"/>
            <consortium name="The Broad Institute Genome Sequencing Center for Infectious Disease"/>
            <person name="Feldgarden M."/>
            <person name="Kirby J."/>
            <person name="Kosoy M."/>
            <person name="Birtles R."/>
            <person name="Probert W.S."/>
            <person name="Chiaraviglio L."/>
            <person name="Young S.K."/>
            <person name="Zeng Q."/>
            <person name="Gargeya S."/>
            <person name="Fitzgerald M."/>
            <person name="Haas B."/>
            <person name="Abouelleil A."/>
            <person name="Alvarado L."/>
            <person name="Arachchi H.M."/>
            <person name="Berlin A."/>
            <person name="Chapman S.B."/>
            <person name="Gearin G."/>
            <person name="Goldberg J."/>
            <person name="Griggs A."/>
            <person name="Gujja S."/>
            <person name="Hansen M."/>
            <person name="Heiman D."/>
            <person name="Howarth C."/>
            <person name="Larimer J."/>
            <person name="Lui A."/>
            <person name="MacDonald P.J.P."/>
            <person name="McCowen C."/>
            <person name="Montmayeur A."/>
            <person name="Murphy C."/>
            <person name="Neiman D."/>
            <person name="Pearson M."/>
            <person name="Priest M."/>
            <person name="Roberts A."/>
            <person name="Saif S."/>
            <person name="Shea T."/>
            <person name="Sisk P."/>
            <person name="Stolte C."/>
            <person name="Sykes S."/>
            <person name="Wortman J."/>
            <person name="Nusbaum C."/>
            <person name="Birren B."/>
        </authorList>
    </citation>
    <scope>NUCLEOTIDE SEQUENCE [LARGE SCALE GENOMIC DNA]</scope>
    <source>
        <strain evidence="15 16">Re6043vi</strain>
    </source>
</reference>
<keyword evidence="16" id="KW-1185">Reference proteome</keyword>
<dbReference type="Gene3D" id="6.20.50.100">
    <property type="match status" value="3"/>
</dbReference>
<evidence type="ECO:0000259" key="14">
    <source>
        <dbReference type="Pfam" id="PF05662"/>
    </source>
</evidence>
<evidence type="ECO:0008006" key="17">
    <source>
        <dbReference type="Google" id="ProtNLM"/>
    </source>
</evidence>
<feature type="chain" id="PRO_5047007352" description="Surface protein/Bartonella adhesin" evidence="11">
    <location>
        <begin position="33"/>
        <end position="1785"/>
    </location>
</feature>
<dbReference type="Gene3D" id="2.150.10.10">
    <property type="entry name" value="Serralysin-like metalloprotease, C-terminal"/>
    <property type="match status" value="3"/>
</dbReference>
<dbReference type="CDD" id="cd12820">
    <property type="entry name" value="LbR_YadA-like"/>
    <property type="match status" value="1"/>
</dbReference>
<evidence type="ECO:0000256" key="2">
    <source>
        <dbReference type="ARBA" id="ARBA00004442"/>
    </source>
</evidence>
<dbReference type="Gene3D" id="4.10.80.270">
    <property type="match status" value="1"/>
</dbReference>
<feature type="domain" description="Trimeric autotransporter adhesin YadA-like stalk" evidence="14">
    <location>
        <begin position="746"/>
        <end position="785"/>
    </location>
</feature>
<evidence type="ECO:0000256" key="9">
    <source>
        <dbReference type="ARBA" id="ARBA00023136"/>
    </source>
</evidence>
<sequence>MKKKYSTSNLIKAVSLSAAMATLLSSVSPVFAANLAITGANNLSTNLQGVSYPHGSHGSVVLAGDDNYCGADNVVGRGGKQQQGVSESQKITAEEQYDRFIGEKAFNGHHPYGTTTGQVTWTGDGTVSDNNNGYMGIPTRGITSAMPEAYGVYSFATGCGSAATGNYSTVFGAGATAKAGGAQAFGVSALAGGIASVAMGVGSEAAAESTVAIGGLATALGKNSIALGTKVKAAENYAIAIGLDAEALGSGSIAIGGRRSDRTEEVNPNRKVTAKAENAIAIGTHAYAEKQDSVAIGVNAQVFEDDGVAIGGGSVSRRKKGVEAYDPVTGDLVRNKTDLAWKSTAGAFSIGEVGADGNDGKGELTRQITGVAAGKEDTDAVNVAQLKALRGIIGKGGGGGWQISANDKDPTAVNESNTVDFSVKSDNEIGKDNLKIAKNTESDKHKIEFTLNDKLKLTEVTTGKSSMSDDGFFVGGNTNGSSMTVDGFYVNGYNTPSMTREGIDAGNKKIINVADGEDDSDAVNYKQLKAVRDAAQTSWMLAVGNEVPRKIGPDSIVHLLPANKEGKENIRITRDSDFVEFDLADNINVMTVKTGESIMDASGFRFDSVDGIEGPSITVNGIHAGNKTVKGVTEGEQDTDAVNLGQLKKYVEKNGGSWKLSVDGNNATDVKVGSTVDLVAAEGDGGYKNITIEKSNGNEVTFALNDNLKLTSVTTGNSLMNDQGFSFVDGDGPKITLNGIEAGNKKITKVADGAEPNDAVNYKQLTEIKTLAENGWQLSVDGKNPTGVKAGSTVDLVTAEGDGGHKNITIEKSNENKVTFTLNDKLKLTNVTTGNSIMDGSGFGFVDAGPKITVNGINAGDKKITGVAKGEGNTDAVNFSQLKEMKDQIASDSLVKWDERQNLITIGGEKDGIEINVANNEDENRIISGVAVGKVSADSTEAINGHQLFNYAANISEYFGGETDVIDGFKPTFTIQDNEYHNVTDAFGGLDDYITDIYTQINNVTESSLVKWDEGEGLITIGKEKSGTKIDIKGTEGERTIAGVKDGDLGKDSKEAVNGSQINAISGDIAKYFGGGASFENGVFKRPRYNLTTIDSNGEVKQKEHNDVGSALSGLDTNIRNVNHHFINAMNDIANYFGGGAGYDKNGEWHAPTFQVYHINDNGTVSKKPHQNVADAFEDVNNTFTNIHNQISNIKENNLVQQEEEFGLITIGAKTGGTEISIENMNGEERTLFGVKDGEISRTSTEAVNGSQIFKIAKNISNYFGGSTDVYEGIKPAFLIDGETYHNVTDAFTGVNVSITNIDNKISEMKENSLVKWDEGQQLITIGKDKAGTEINIAGYGNAPRKISRVREAENDDEAVNKAQLDKSIKGISKDALLWDDNEEAFVALHEKNGEKTKSKLKYLLDGDISKNSTDAINGSQLYSISNQLANYFGGDAKYENGKWTAPTFKIVQVDVNGKTIENSYNTVAEAFGGINSGMSNINNRIDDVINKVDSDALKWNSNKNAYDASRDGKPSKIINVADGRIEKGSKDAVNGGQLWQTNERVAKVENRVTDVENHVEIIDKKVDNISNTIEDIGDTVNNINIKVDNIDNKVNDIAEDAVRYDRDENGNKTNKITLAGGDASEPVVIDNVADGKIEKGSKEAVNGGQLHDYTQEQMKIVLDESKQYTDQKINNIRIDAIDEAVDKSKNYTDMKFDALNYSIENVKKEARQAAAIGLAVSNLRYNDTPGKLSVGFGTGLWRSQSAFAFGAGYTSENGNIRSNVSVTTSGGHWGVGAGFNMTLN</sequence>
<feature type="domain" description="Trimeric autotransporter adhesin YadA-like stalk" evidence="14">
    <location>
        <begin position="509"/>
        <end position="545"/>
    </location>
</feature>
<dbReference type="Gene3D" id="1.20.5.170">
    <property type="match status" value="4"/>
</dbReference>
<evidence type="ECO:0000256" key="11">
    <source>
        <dbReference type="SAM" id="SignalP"/>
    </source>
</evidence>
<dbReference type="Pfam" id="PF05662">
    <property type="entry name" value="YadA_stalk"/>
    <property type="match status" value="11"/>
</dbReference>
<dbReference type="Gene3D" id="6.10.250.2030">
    <property type="match status" value="4"/>
</dbReference>
<evidence type="ECO:0000313" key="16">
    <source>
        <dbReference type="Proteomes" id="UP000008942"/>
    </source>
</evidence>
<keyword evidence="9" id="KW-0472">Membrane</keyword>
<feature type="domain" description="Trimeric autotransporter adhesin YadA-like stalk" evidence="14">
    <location>
        <begin position="1517"/>
        <end position="1557"/>
    </location>
</feature>
<evidence type="ECO:0000256" key="7">
    <source>
        <dbReference type="ARBA" id="ARBA00022729"/>
    </source>
</evidence>
<feature type="domain" description="Trimeric autotransporter adhesin YadA-like stalk" evidence="14">
    <location>
        <begin position="1041"/>
        <end position="1081"/>
    </location>
</feature>
<feature type="domain" description="Trimeric autotransporter adhesin YadA-like stalk" evidence="14">
    <location>
        <begin position="630"/>
        <end position="669"/>
    </location>
</feature>